<dbReference type="Proteomes" id="UP000279911">
    <property type="component" value="Unassembled WGS sequence"/>
</dbReference>
<dbReference type="Pfam" id="PF02310">
    <property type="entry name" value="B12-binding"/>
    <property type="match status" value="1"/>
</dbReference>
<dbReference type="EMBL" id="RSFW01000019">
    <property type="protein sequence ID" value="RSD25516.1"/>
    <property type="molecule type" value="Genomic_DNA"/>
</dbReference>
<dbReference type="GO" id="GO:0046872">
    <property type="term" value="F:metal ion binding"/>
    <property type="evidence" value="ECO:0007669"/>
    <property type="project" value="InterPro"/>
</dbReference>
<evidence type="ECO:0000313" key="3">
    <source>
        <dbReference type="Proteomes" id="UP000279911"/>
    </source>
</evidence>
<accession>A0A427TMD6</accession>
<dbReference type="CDD" id="cd02065">
    <property type="entry name" value="B12-binding_like"/>
    <property type="match status" value="1"/>
</dbReference>
<organism evidence="2 3">
    <name type="scientific">Mesobacillus subterraneus</name>
    <dbReference type="NCBI Taxonomy" id="285983"/>
    <lineage>
        <taxon>Bacteria</taxon>
        <taxon>Bacillati</taxon>
        <taxon>Bacillota</taxon>
        <taxon>Bacilli</taxon>
        <taxon>Bacillales</taxon>
        <taxon>Bacillaceae</taxon>
        <taxon>Mesobacillus</taxon>
    </lineage>
</organism>
<name>A0A427TMD6_9BACI</name>
<dbReference type="OrthoDB" id="5756833at2"/>
<dbReference type="RefSeq" id="WP_125481235.1">
    <property type="nucleotide sequence ID" value="NZ_RSFW01000019.1"/>
</dbReference>
<dbReference type="InterPro" id="IPR003759">
    <property type="entry name" value="Cbl-bd_cap"/>
</dbReference>
<reference evidence="3" key="1">
    <citation type="submission" date="2018-12" db="EMBL/GenBank/DDBJ databases">
        <title>Bacillus chawlae sp. nov., Bacillus glennii sp. nov., and Bacillus saganii sp. nov. Isolated from the Vehicle Assembly Building at Kennedy Space Center where the Viking Spacecraft were Assembled.</title>
        <authorList>
            <person name="Seuylemezian A."/>
            <person name="Vaishampayan P."/>
        </authorList>
    </citation>
    <scope>NUCLEOTIDE SEQUENCE [LARGE SCALE GENOMIC DNA]</scope>
    <source>
        <strain evidence="3">DSM 13966</strain>
    </source>
</reference>
<dbReference type="Gene3D" id="3.40.50.280">
    <property type="entry name" value="Cobalamin-binding domain"/>
    <property type="match status" value="1"/>
</dbReference>
<gene>
    <name evidence="2" type="ORF">EJA10_17070</name>
</gene>
<dbReference type="InterPro" id="IPR006158">
    <property type="entry name" value="Cobalamin-bd"/>
</dbReference>
<dbReference type="SUPFAM" id="SSF47644">
    <property type="entry name" value="Methionine synthase domain"/>
    <property type="match status" value="1"/>
</dbReference>
<dbReference type="Pfam" id="PF02607">
    <property type="entry name" value="B12-binding_2"/>
    <property type="match status" value="1"/>
</dbReference>
<dbReference type="InterPro" id="IPR036724">
    <property type="entry name" value="Cobalamin-bd_sf"/>
</dbReference>
<dbReference type="SUPFAM" id="SSF52242">
    <property type="entry name" value="Cobalamin (vitamin B12)-binding domain"/>
    <property type="match status" value="1"/>
</dbReference>
<evidence type="ECO:0000313" key="2">
    <source>
        <dbReference type="EMBL" id="RSD25516.1"/>
    </source>
</evidence>
<protein>
    <submittedName>
        <fullName evidence="2">Cobalamin-binding protein</fullName>
    </submittedName>
</protein>
<dbReference type="AlphaFoldDB" id="A0A427TMD6"/>
<evidence type="ECO:0000259" key="1">
    <source>
        <dbReference type="PROSITE" id="PS51332"/>
    </source>
</evidence>
<comment type="caution">
    <text evidence="2">The sequence shown here is derived from an EMBL/GenBank/DDBJ whole genome shotgun (WGS) entry which is preliminary data.</text>
</comment>
<dbReference type="Gene3D" id="1.10.1240.10">
    <property type="entry name" value="Methionine synthase domain"/>
    <property type="match status" value="1"/>
</dbReference>
<proteinExistence type="predicted"/>
<dbReference type="PROSITE" id="PS51332">
    <property type="entry name" value="B12_BINDING"/>
    <property type="match status" value="1"/>
</dbReference>
<feature type="domain" description="B12-binding" evidence="1">
    <location>
        <begin position="90"/>
        <end position="217"/>
    </location>
</feature>
<dbReference type="InterPro" id="IPR036594">
    <property type="entry name" value="Meth_synthase_dom"/>
</dbReference>
<dbReference type="GO" id="GO:0031419">
    <property type="term" value="F:cobalamin binding"/>
    <property type="evidence" value="ECO:0007669"/>
    <property type="project" value="InterPro"/>
</dbReference>
<sequence>MEKAIELAQLLLQGNQDAAWHLIDEERVSGSDSLHIYENILTKAMTHIGYLWETNKITVADEHLATSTCDFLLAQYFWHKKREDRTSNHNRKAMFLCVEDEQHYLGIKMASQLFAEHGWQTRFHGPNLPLDYAKKAANEWKPEVICLSFSILYHAEHLSPYIKELEELPFRPQIIIGGRLVTRYEFRRYGSDRTVFFRSLNEVNDWLEHQPNGVRSNVGT</sequence>